<reference evidence="2 3" key="1">
    <citation type="submission" date="2019-03" db="EMBL/GenBank/DDBJ databases">
        <title>Genomic Encyclopedia of Type Strains, Phase III (KMG-III): the genomes of soil and plant-associated and newly described type strains.</title>
        <authorList>
            <person name="Whitman W."/>
        </authorList>
    </citation>
    <scope>NUCLEOTIDE SEQUENCE [LARGE SCALE GENOMIC DNA]</scope>
    <source>
        <strain evidence="2 3">CGMCC 1.7002</strain>
    </source>
</reference>
<dbReference type="PANTHER" id="PTHR37426:SF1">
    <property type="entry name" value="RIBOSOMAL RNA LARGE SUBUNIT METHYLTRANSFERASE J"/>
    <property type="match status" value="1"/>
</dbReference>
<dbReference type="GO" id="GO:0036307">
    <property type="term" value="F:23S rRNA (adenine(2030)-N(6))-methyltransferase activity"/>
    <property type="evidence" value="ECO:0007669"/>
    <property type="project" value="UniProtKB-UniRule"/>
</dbReference>
<comment type="similarity">
    <text evidence="1">Belongs to the RlmJ family.</text>
</comment>
<name>A0A4R6VJG2_9HYPH</name>
<dbReference type="OrthoDB" id="9791274at2"/>
<dbReference type="PANTHER" id="PTHR37426">
    <property type="entry name" value="RIBOSOMAL RNA LARGE SUBUNIT METHYLTRANSFERASE J"/>
    <property type="match status" value="1"/>
</dbReference>
<keyword evidence="1" id="KW-0698">rRNA processing</keyword>
<feature type="site" description="Interaction with substrate rRNA" evidence="1">
    <location>
        <position position="3"/>
    </location>
</feature>
<dbReference type="PROSITE" id="PS00092">
    <property type="entry name" value="N6_MTASE"/>
    <property type="match status" value="1"/>
</dbReference>
<keyword evidence="1 2" id="KW-0808">Transferase</keyword>
<feature type="binding site" evidence="1">
    <location>
        <position position="41"/>
    </location>
    <ligand>
        <name>S-adenosyl-L-methionine</name>
        <dbReference type="ChEBI" id="CHEBI:59789"/>
    </ligand>
</feature>
<dbReference type="GO" id="GO:0070475">
    <property type="term" value="P:rRNA base methylation"/>
    <property type="evidence" value="ECO:0007669"/>
    <property type="project" value="UniProtKB-UniRule"/>
</dbReference>
<dbReference type="Pfam" id="PF04378">
    <property type="entry name" value="RsmJ"/>
    <property type="match status" value="1"/>
</dbReference>
<feature type="binding site" evidence="1">
    <location>
        <begin position="145"/>
        <end position="146"/>
    </location>
    <ligand>
        <name>S-adenosyl-L-methionine</name>
        <dbReference type="ChEBI" id="CHEBI:59789"/>
    </ligand>
</feature>
<protein>
    <recommendedName>
        <fullName evidence="1">Ribosomal RNA large subunit methyltransferase J</fullName>
        <ecNumber evidence="1">2.1.1.266</ecNumber>
    </recommendedName>
    <alternativeName>
        <fullName evidence="1">23S rRNA (adenine(2030)-N6)-methyltransferase</fullName>
    </alternativeName>
    <alternativeName>
        <fullName evidence="1">23S rRNA m6A2030 methyltransferase</fullName>
    </alternativeName>
</protein>
<keyword evidence="1" id="KW-0949">S-adenosyl-L-methionine</keyword>
<dbReference type="SUPFAM" id="SSF53335">
    <property type="entry name" value="S-adenosyl-L-methionine-dependent methyltransferases"/>
    <property type="match status" value="1"/>
</dbReference>
<dbReference type="RefSeq" id="WP_133573431.1">
    <property type="nucleotide sequence ID" value="NZ_SNYR01000003.1"/>
</dbReference>
<accession>A0A4R6VJG2</accession>
<gene>
    <name evidence="1" type="primary">rlmJ</name>
    <name evidence="2" type="ORF">ATL17_2837</name>
</gene>
<keyword evidence="1" id="KW-0694">RNA-binding</keyword>
<dbReference type="HAMAP" id="MF_00934">
    <property type="entry name" value="23SrRNA_methyltr_J"/>
    <property type="match status" value="1"/>
</dbReference>
<dbReference type="Gene3D" id="3.40.50.150">
    <property type="entry name" value="Vaccinia Virus protein VP39"/>
    <property type="match status" value="1"/>
</dbReference>
<feature type="active site" description="Proton acceptor" evidence="1">
    <location>
        <position position="166"/>
    </location>
</feature>
<evidence type="ECO:0000256" key="1">
    <source>
        <dbReference type="HAMAP-Rule" id="MF_00934"/>
    </source>
</evidence>
<evidence type="ECO:0000313" key="3">
    <source>
        <dbReference type="Proteomes" id="UP000295391"/>
    </source>
</evidence>
<dbReference type="GO" id="GO:0003723">
    <property type="term" value="F:RNA binding"/>
    <property type="evidence" value="ECO:0007669"/>
    <property type="project" value="UniProtKB-UniRule"/>
</dbReference>
<comment type="function">
    <text evidence="1">Specifically methylates the adenine in position 2030 of 23S rRNA.</text>
</comment>
<organism evidence="2 3">
    <name type="scientific">Maritalea mobilis</name>
    <dbReference type="NCBI Taxonomy" id="483324"/>
    <lineage>
        <taxon>Bacteria</taxon>
        <taxon>Pseudomonadati</taxon>
        <taxon>Pseudomonadota</taxon>
        <taxon>Alphaproteobacteria</taxon>
        <taxon>Hyphomicrobiales</taxon>
        <taxon>Devosiaceae</taxon>
        <taxon>Maritalea</taxon>
    </lineage>
</organism>
<dbReference type="GO" id="GO:0005829">
    <property type="term" value="C:cytosol"/>
    <property type="evidence" value="ECO:0007669"/>
    <property type="project" value="TreeGrafter"/>
</dbReference>
<dbReference type="EMBL" id="SNYR01000003">
    <property type="protein sequence ID" value="TDQ61736.1"/>
    <property type="molecule type" value="Genomic_DNA"/>
</dbReference>
<feature type="binding site" evidence="1">
    <location>
        <position position="120"/>
    </location>
    <ligand>
        <name>S-adenosyl-L-methionine</name>
        <dbReference type="ChEBI" id="CHEBI:59789"/>
    </ligand>
</feature>
<dbReference type="EC" id="2.1.1.266" evidence="1"/>
<comment type="caution">
    <text evidence="2">The sequence shown here is derived from an EMBL/GenBank/DDBJ whole genome shotgun (WGS) entry which is preliminary data.</text>
</comment>
<feature type="binding site" evidence="1">
    <location>
        <position position="102"/>
    </location>
    <ligand>
        <name>S-adenosyl-L-methionine</name>
        <dbReference type="ChEBI" id="CHEBI:59789"/>
    </ligand>
</feature>
<dbReference type="InterPro" id="IPR007473">
    <property type="entry name" value="RlmJ"/>
</dbReference>
<dbReference type="Proteomes" id="UP000295391">
    <property type="component" value="Unassembled WGS sequence"/>
</dbReference>
<evidence type="ECO:0000313" key="2">
    <source>
        <dbReference type="EMBL" id="TDQ61736.1"/>
    </source>
</evidence>
<sequence>MNYRHAFHAGNFADVIKHIILTRILSYMQRKEAGLRVLDTHAGIGLYDLTSEEAQRSPEWEQGIKALLAAQLDEEVQQVIAPYLEIVKNLNEGDKLTRYPGSPLIAQMMLRPQDRLSAIELHPQDIQRLEHNLAGDRKTKVTHLDGWQALVAHVPPKEKRGVILVDPPFEKAGEFGRLADGVKKAHRRFSGGVYALWYPIKDNEAKEHFLLQLRESGIGKILRIEFFIDKPSSPPKLHGTGMIVVNPPYVLHDEMKKALPALLPILAPSGRGRVRVEWLRED</sequence>
<comment type="subunit">
    <text evidence="1">Monomer.</text>
</comment>
<feature type="binding site" evidence="1">
    <location>
        <position position="166"/>
    </location>
    <ligand>
        <name>S-adenosyl-L-methionine</name>
        <dbReference type="ChEBI" id="CHEBI:59789"/>
    </ligand>
</feature>
<proteinExistence type="inferred from homology"/>
<keyword evidence="3" id="KW-1185">Reference proteome</keyword>
<dbReference type="InterPro" id="IPR029063">
    <property type="entry name" value="SAM-dependent_MTases_sf"/>
</dbReference>
<dbReference type="InterPro" id="IPR002052">
    <property type="entry name" value="DNA_methylase_N6_adenine_CS"/>
</dbReference>
<comment type="catalytic activity">
    <reaction evidence="1">
        <text>adenosine(2030) in 23S rRNA + S-adenosyl-L-methionine = N(6)-methyladenosine(2030) in 23S rRNA + S-adenosyl-L-homocysteine + H(+)</text>
        <dbReference type="Rhea" id="RHEA:43736"/>
        <dbReference type="Rhea" id="RHEA-COMP:10668"/>
        <dbReference type="Rhea" id="RHEA-COMP:10669"/>
        <dbReference type="ChEBI" id="CHEBI:15378"/>
        <dbReference type="ChEBI" id="CHEBI:57856"/>
        <dbReference type="ChEBI" id="CHEBI:59789"/>
        <dbReference type="ChEBI" id="CHEBI:74411"/>
        <dbReference type="ChEBI" id="CHEBI:74449"/>
        <dbReference type="EC" id="2.1.1.266"/>
    </reaction>
</comment>
<dbReference type="AlphaFoldDB" id="A0A4R6VJG2"/>
<keyword evidence="1 2" id="KW-0489">Methyltransferase</keyword>
<feature type="binding site" evidence="1">
    <location>
        <position position="18"/>
    </location>
    <ligand>
        <name>S-adenosyl-L-methionine</name>
        <dbReference type="ChEBI" id="CHEBI:59789"/>
    </ligand>
</feature>